<evidence type="ECO:0000259" key="2">
    <source>
        <dbReference type="Pfam" id="PF10593"/>
    </source>
</evidence>
<dbReference type="Proteomes" id="UP000198242">
    <property type="component" value="Chromosome I"/>
</dbReference>
<evidence type="ECO:0000256" key="1">
    <source>
        <dbReference type="SAM" id="MobiDB-lite"/>
    </source>
</evidence>
<protein>
    <submittedName>
        <fullName evidence="3">Z1 domain-containing protein</fullName>
    </submittedName>
</protein>
<proteinExistence type="predicted"/>
<dbReference type="AlphaFoldDB" id="A0A1C4ZPL2"/>
<gene>
    <name evidence="3" type="ORF">GA0074695_5881</name>
</gene>
<feature type="domain" description="Putative endonuclease Z1" evidence="2">
    <location>
        <begin position="421"/>
        <end position="658"/>
    </location>
</feature>
<feature type="region of interest" description="Disordered" evidence="1">
    <location>
        <begin position="292"/>
        <end position="311"/>
    </location>
</feature>
<organism evidence="3 4">
    <name type="scientific">Micromonospora viridifaciens</name>
    <dbReference type="NCBI Taxonomy" id="1881"/>
    <lineage>
        <taxon>Bacteria</taxon>
        <taxon>Bacillati</taxon>
        <taxon>Actinomycetota</taxon>
        <taxon>Actinomycetes</taxon>
        <taxon>Micromonosporales</taxon>
        <taxon>Micromonosporaceae</taxon>
        <taxon>Micromonospora</taxon>
    </lineage>
</organism>
<keyword evidence="4" id="KW-1185">Reference proteome</keyword>
<dbReference type="EMBL" id="LT607411">
    <property type="protein sequence ID" value="SCF34724.1"/>
    <property type="molecule type" value="Genomic_DNA"/>
</dbReference>
<evidence type="ECO:0000313" key="4">
    <source>
        <dbReference type="Proteomes" id="UP000198242"/>
    </source>
</evidence>
<name>A0A1C4ZPL2_MICVI</name>
<dbReference type="RefSeq" id="WP_157744672.1">
    <property type="nucleotide sequence ID" value="NZ_LT607411.1"/>
</dbReference>
<dbReference type="Pfam" id="PF10593">
    <property type="entry name" value="Z1"/>
    <property type="match status" value="1"/>
</dbReference>
<sequence>MLIDPFAMALDVAEKLLLNQPRTDRTIERIREAAETAAKPASVIGPVDVDRLVAELETRFDVWVPRPVAVTHSDAHQPWYPERREKISFDYWNRYRTWLASRRSWKPQPLEALNEATDVILDRLEDPERAAPWAFYGLVYGQVQSGKTANYTGTICKAVDAGYRVVIVLAGRHESLRTQTQARLDLEFLGFNTRVTRTRGEGAGLGDIGVGTLGLRHPVQCFPLTTTETDFKKAVAQSTAVDLRKNRVLIVVKKYKSILENLTIWLANFKKDGALADLPLLLIDDEADDASIDTRKTPDSKTHSDPEHDPTTINAAIRDLLGLFDKRAYLAYTATPFGNIFIPHDTDHPEHGPDLFPRHLILALKPPTNYCGPETVFGLEDATADEVRQPLPIIRVVDDHETWMPDKHKGGHRPPARLPASLVGAIDAFVLATAVRKVRANRPGGQLDHNSMLIHVTRFTEIQTAVVNQVRQHLAHMRDTWGDHGTAGAILRRRLSRLWKQDFVPVHLDLAARDNLGGAVGDPVVLKEVQEILPEVLAEAAGNVKAINGTAQDVLEYGSTPVTVVAVGGDKLSRGLTLEGLTVSYYLRASKAYDTLLQMGRWFGYRPGYLDVTRLYTTQELVDYYVHITRANRNLMDVVATVAENGDTPRDVGLKIEDGYGQLQVTAAAKRRSATTLSFTFSGERPETLVMLSDPVTKAENKTVFDRLVENTINCPELPSERRPGGQRGYFRCDVPAGVVKDFLNNFRASPRNVQATPKVLVEYIEAQESKGELTRWIVAVVAGKAETTDIIDGVELRRITRKNTTNSDPARCREHEVGVLVSPTDEAIGFDAEQLALAKRRTQALAGDQTRVKRPSGQVLRRMRDPREGLLVVYRVDPGTNQKDDLLIGFAIPFPRSDNAKRLQYKVNDVFIENLAKSLRAEELGQSEDDLE</sequence>
<dbReference type="InterPro" id="IPR018310">
    <property type="entry name" value="Put_endonuclease_Z1-dom"/>
</dbReference>
<accession>A0A1C4ZPL2</accession>
<evidence type="ECO:0000313" key="3">
    <source>
        <dbReference type="EMBL" id="SCF34724.1"/>
    </source>
</evidence>
<feature type="compositionally biased region" description="Basic and acidic residues" evidence="1">
    <location>
        <begin position="292"/>
        <end position="310"/>
    </location>
</feature>
<reference evidence="4" key="1">
    <citation type="submission" date="2016-06" db="EMBL/GenBank/DDBJ databases">
        <authorList>
            <person name="Varghese N."/>
            <person name="Submissions Spin"/>
        </authorList>
    </citation>
    <scope>NUCLEOTIDE SEQUENCE [LARGE SCALE GENOMIC DNA]</scope>
    <source>
        <strain evidence="4">DSM 43909</strain>
    </source>
</reference>
<dbReference type="OrthoDB" id="436461at2"/>